<organism evidence="2 3">
    <name type="scientific">Tulasnella calospora MUT 4182</name>
    <dbReference type="NCBI Taxonomy" id="1051891"/>
    <lineage>
        <taxon>Eukaryota</taxon>
        <taxon>Fungi</taxon>
        <taxon>Dikarya</taxon>
        <taxon>Basidiomycota</taxon>
        <taxon>Agaricomycotina</taxon>
        <taxon>Agaricomycetes</taxon>
        <taxon>Cantharellales</taxon>
        <taxon>Tulasnellaceae</taxon>
        <taxon>Tulasnella</taxon>
    </lineage>
</organism>
<accession>A0A0C3QFA0</accession>
<proteinExistence type="predicted"/>
<dbReference type="Proteomes" id="UP000054248">
    <property type="component" value="Unassembled WGS sequence"/>
</dbReference>
<reference evidence="2 3" key="1">
    <citation type="submission" date="2014-04" db="EMBL/GenBank/DDBJ databases">
        <authorList>
            <consortium name="DOE Joint Genome Institute"/>
            <person name="Kuo A."/>
            <person name="Girlanda M."/>
            <person name="Perotto S."/>
            <person name="Kohler A."/>
            <person name="Nagy L.G."/>
            <person name="Floudas D."/>
            <person name="Copeland A."/>
            <person name="Barry K.W."/>
            <person name="Cichocki N."/>
            <person name="Veneault-Fourrey C."/>
            <person name="LaButti K."/>
            <person name="Lindquist E.A."/>
            <person name="Lipzen A."/>
            <person name="Lundell T."/>
            <person name="Morin E."/>
            <person name="Murat C."/>
            <person name="Sun H."/>
            <person name="Tunlid A."/>
            <person name="Henrissat B."/>
            <person name="Grigoriev I.V."/>
            <person name="Hibbett D.S."/>
            <person name="Martin F."/>
            <person name="Nordberg H.P."/>
            <person name="Cantor M.N."/>
            <person name="Hua S.X."/>
        </authorList>
    </citation>
    <scope>NUCLEOTIDE SEQUENCE [LARGE SCALE GENOMIC DNA]</scope>
    <source>
        <strain evidence="2 3">MUT 4182</strain>
    </source>
</reference>
<keyword evidence="3" id="KW-1185">Reference proteome</keyword>
<evidence type="ECO:0000256" key="1">
    <source>
        <dbReference type="SAM" id="MobiDB-lite"/>
    </source>
</evidence>
<feature type="region of interest" description="Disordered" evidence="1">
    <location>
        <begin position="45"/>
        <end position="67"/>
    </location>
</feature>
<dbReference type="HOGENOM" id="CLU_2814323_0_0_1"/>
<gene>
    <name evidence="2" type="ORF">M407DRAFT_242384</name>
</gene>
<protein>
    <submittedName>
        <fullName evidence="2">Uncharacterized protein</fullName>
    </submittedName>
</protein>
<sequence>MERPRTARTTTHQKIEWFSGSPNGRVPGTRLESETPYGLFEIREMRPNTGQRPRRSKTMQQSAELLR</sequence>
<dbReference type="AlphaFoldDB" id="A0A0C3QFA0"/>
<reference evidence="3" key="2">
    <citation type="submission" date="2015-01" db="EMBL/GenBank/DDBJ databases">
        <title>Evolutionary Origins and Diversification of the Mycorrhizal Mutualists.</title>
        <authorList>
            <consortium name="DOE Joint Genome Institute"/>
            <consortium name="Mycorrhizal Genomics Consortium"/>
            <person name="Kohler A."/>
            <person name="Kuo A."/>
            <person name="Nagy L.G."/>
            <person name="Floudas D."/>
            <person name="Copeland A."/>
            <person name="Barry K.W."/>
            <person name="Cichocki N."/>
            <person name="Veneault-Fourrey C."/>
            <person name="LaButti K."/>
            <person name="Lindquist E.A."/>
            <person name="Lipzen A."/>
            <person name="Lundell T."/>
            <person name="Morin E."/>
            <person name="Murat C."/>
            <person name="Riley R."/>
            <person name="Ohm R."/>
            <person name="Sun H."/>
            <person name="Tunlid A."/>
            <person name="Henrissat B."/>
            <person name="Grigoriev I.V."/>
            <person name="Hibbett D.S."/>
            <person name="Martin F."/>
        </authorList>
    </citation>
    <scope>NUCLEOTIDE SEQUENCE [LARGE SCALE GENOMIC DNA]</scope>
    <source>
        <strain evidence="3">MUT 4182</strain>
    </source>
</reference>
<name>A0A0C3QFA0_9AGAM</name>
<feature type="compositionally biased region" description="Polar residues" evidence="1">
    <location>
        <begin position="58"/>
        <end position="67"/>
    </location>
</feature>
<evidence type="ECO:0000313" key="3">
    <source>
        <dbReference type="Proteomes" id="UP000054248"/>
    </source>
</evidence>
<evidence type="ECO:0000313" key="2">
    <source>
        <dbReference type="EMBL" id="KIO30040.1"/>
    </source>
</evidence>
<dbReference type="EMBL" id="KN822976">
    <property type="protein sequence ID" value="KIO30040.1"/>
    <property type="molecule type" value="Genomic_DNA"/>
</dbReference>